<evidence type="ECO:0000313" key="1">
    <source>
        <dbReference type="EMBL" id="CAF2943733.1"/>
    </source>
</evidence>
<dbReference type="EMBL" id="HG994584">
    <property type="protein sequence ID" value="CAF2943733.1"/>
    <property type="molecule type" value="Genomic_DNA"/>
</dbReference>
<keyword evidence="2" id="KW-1185">Reference proteome</keyword>
<evidence type="ECO:0000313" key="2">
    <source>
        <dbReference type="Proteomes" id="UP000675881"/>
    </source>
</evidence>
<dbReference type="AlphaFoldDB" id="A0A7R8CYS2"/>
<accession>A0A7R8CYS2</accession>
<gene>
    <name evidence="1" type="ORF">LSAA_9676</name>
</gene>
<name>A0A7R8CYS2_LEPSM</name>
<organism evidence="1 2">
    <name type="scientific">Lepeophtheirus salmonis</name>
    <name type="common">Salmon louse</name>
    <name type="synonym">Caligus salmonis</name>
    <dbReference type="NCBI Taxonomy" id="72036"/>
    <lineage>
        <taxon>Eukaryota</taxon>
        <taxon>Metazoa</taxon>
        <taxon>Ecdysozoa</taxon>
        <taxon>Arthropoda</taxon>
        <taxon>Crustacea</taxon>
        <taxon>Multicrustacea</taxon>
        <taxon>Hexanauplia</taxon>
        <taxon>Copepoda</taxon>
        <taxon>Siphonostomatoida</taxon>
        <taxon>Caligidae</taxon>
        <taxon>Lepeophtheirus</taxon>
    </lineage>
</organism>
<reference evidence="1" key="1">
    <citation type="submission" date="2021-02" db="EMBL/GenBank/DDBJ databases">
        <authorList>
            <person name="Bekaert M."/>
        </authorList>
    </citation>
    <scope>NUCLEOTIDE SEQUENCE</scope>
    <source>
        <strain evidence="1">IoA-00</strain>
    </source>
</reference>
<dbReference type="Proteomes" id="UP000675881">
    <property type="component" value="Chromosome 5"/>
</dbReference>
<dbReference type="OrthoDB" id="6381270at2759"/>
<protein>
    <submittedName>
        <fullName evidence="1">(salmon louse) hypothetical protein</fullName>
    </submittedName>
</protein>
<proteinExistence type="predicted"/>
<sequence>MEHAVYNIQPHKSRTPRTIPLSSSFSTHIAIYCQYRFCHRCMHQYFHIIPIYVYESEHFGPYNPYVPSSSDIMNYTTPVQAYTGQQHLTWPSSSLLRTFYRPQNPFNLQNRTRYDVKDYSKPLFVDCSIEYELPNAPKVPKNSEPILMIHPSYMKPRIYLKAKSVNRSNESKNLAPKVSTAKKNAKRSYKQGPGAGEFPGAYQALLPQSQVPYTSCYCCQCHPLAAASKRSRQMYFEQLKQQQHPFFNIHKD</sequence>